<dbReference type="PROSITE" id="PS50206">
    <property type="entry name" value="RHODANESE_3"/>
    <property type="match status" value="1"/>
</dbReference>
<protein>
    <submittedName>
        <fullName evidence="4">Rhodanese-like domain-containing protein</fullName>
    </submittedName>
</protein>
<dbReference type="OrthoDB" id="9808735at2"/>
<keyword evidence="6" id="KW-1185">Reference proteome</keyword>
<evidence type="ECO:0000256" key="1">
    <source>
        <dbReference type="SAM" id="Phobius"/>
    </source>
</evidence>
<dbReference type="RefSeq" id="WP_054551326.1">
    <property type="nucleotide sequence ID" value="NZ_JAQPZS010000006.1"/>
</dbReference>
<evidence type="ECO:0000313" key="5">
    <source>
        <dbReference type="Proteomes" id="UP000050378"/>
    </source>
</evidence>
<organism evidence="3 5">
    <name type="scientific">Pseudoalteromonas lipolytica</name>
    <dbReference type="NCBI Taxonomy" id="570156"/>
    <lineage>
        <taxon>Bacteria</taxon>
        <taxon>Pseudomonadati</taxon>
        <taxon>Pseudomonadota</taxon>
        <taxon>Gammaproteobacteria</taxon>
        <taxon>Alteromonadales</taxon>
        <taxon>Pseudoalteromonadaceae</taxon>
        <taxon>Pseudoalteromonas</taxon>
    </lineage>
</organism>
<dbReference type="SUPFAM" id="SSF52821">
    <property type="entry name" value="Rhodanese/Cell cycle control phosphatase"/>
    <property type="match status" value="1"/>
</dbReference>
<dbReference type="Pfam" id="PF00581">
    <property type="entry name" value="Rhodanese"/>
    <property type="match status" value="1"/>
</dbReference>
<name>A0A0P7E7C9_9GAMM</name>
<dbReference type="EMBL" id="JAQPZS010000006">
    <property type="protein sequence ID" value="MEJ6496190.1"/>
    <property type="molecule type" value="Genomic_DNA"/>
</dbReference>
<dbReference type="PANTHER" id="PTHR43031:SF18">
    <property type="entry name" value="RHODANESE-RELATED SULFURTRANSFERASES"/>
    <property type="match status" value="1"/>
</dbReference>
<reference evidence="4 6" key="2">
    <citation type="submission" date="2023-01" db="EMBL/GenBank/DDBJ databases">
        <title>Trichodesmium-associated heterotrophic epibiont bacteria.</title>
        <authorList>
            <person name="Cleveland C.S."/>
            <person name="Webb E.A."/>
        </authorList>
    </citation>
    <scope>NUCLEOTIDE SEQUENCE [LARGE SCALE GENOMIC DNA]</scope>
    <source>
        <strain evidence="4 6">USCH2</strain>
    </source>
</reference>
<dbReference type="SMART" id="SM00450">
    <property type="entry name" value="RHOD"/>
    <property type="match status" value="1"/>
</dbReference>
<gene>
    <name evidence="3" type="ORF">AOG27_00035</name>
    <name evidence="4" type="ORF">PQI24_09095</name>
</gene>
<proteinExistence type="predicted"/>
<dbReference type="PATRIC" id="fig|570156.3.peg.5"/>
<feature type="transmembrane region" description="Helical" evidence="1">
    <location>
        <begin position="12"/>
        <end position="30"/>
    </location>
</feature>
<dbReference type="Proteomes" id="UP000050378">
    <property type="component" value="Unassembled WGS sequence"/>
</dbReference>
<keyword evidence="1" id="KW-0472">Membrane</keyword>
<dbReference type="InterPro" id="IPR001763">
    <property type="entry name" value="Rhodanese-like_dom"/>
</dbReference>
<dbReference type="Gene3D" id="3.40.250.10">
    <property type="entry name" value="Rhodanese-like domain"/>
    <property type="match status" value="1"/>
</dbReference>
<dbReference type="CDD" id="cd00158">
    <property type="entry name" value="RHOD"/>
    <property type="match status" value="1"/>
</dbReference>
<reference evidence="3 5" key="1">
    <citation type="submission" date="2015-09" db="EMBL/GenBank/DDBJ databases">
        <title>Draft Genome Sequence of Pseudoalteromonas lipolytica UCD-48B.</title>
        <authorList>
            <person name="Krusor M."/>
            <person name="Coil D.A."/>
            <person name="Lang J.M."/>
            <person name="Eisen J.A."/>
            <person name="Alexiev A."/>
        </authorList>
    </citation>
    <scope>NUCLEOTIDE SEQUENCE [LARGE SCALE GENOMIC DNA]</scope>
    <source>
        <strain evidence="3 5">UCD-48B</strain>
    </source>
</reference>
<accession>A0A0P7E7C9</accession>
<evidence type="ECO:0000259" key="2">
    <source>
        <dbReference type="PROSITE" id="PS50206"/>
    </source>
</evidence>
<comment type="caution">
    <text evidence="3">The sequence shown here is derived from an EMBL/GenBank/DDBJ whole genome shotgun (WGS) entry which is preliminary data.</text>
</comment>
<dbReference type="InterPro" id="IPR036873">
    <property type="entry name" value="Rhodanese-like_dom_sf"/>
</dbReference>
<feature type="domain" description="Rhodanese" evidence="2">
    <location>
        <begin position="50"/>
        <end position="141"/>
    </location>
</feature>
<sequence length="143" mass="15758">MDQYIEFISNHPVLSIIWLALVAMLISSWFKSKFSAIRQINPQQLTLLINRDDGQVIDIRSQKEFNSGRIAGATHLNPEKAKQSDFSSLEKFKTKPIILVCTTGMTASGIATAMHKAGFERVYVLAGGMGAWQSASLPTTTGR</sequence>
<dbReference type="InterPro" id="IPR050229">
    <property type="entry name" value="GlpE_sulfurtransferase"/>
</dbReference>
<dbReference type="EMBL" id="LJTC01000001">
    <property type="protein sequence ID" value="KPM85574.1"/>
    <property type="molecule type" value="Genomic_DNA"/>
</dbReference>
<keyword evidence="1" id="KW-0812">Transmembrane</keyword>
<evidence type="ECO:0000313" key="3">
    <source>
        <dbReference type="EMBL" id="KPM85574.1"/>
    </source>
</evidence>
<dbReference type="PANTHER" id="PTHR43031">
    <property type="entry name" value="FAD-DEPENDENT OXIDOREDUCTASE"/>
    <property type="match status" value="1"/>
</dbReference>
<dbReference type="Proteomes" id="UP001377972">
    <property type="component" value="Unassembled WGS sequence"/>
</dbReference>
<dbReference type="AlphaFoldDB" id="A0A0P7E7C9"/>
<evidence type="ECO:0000313" key="4">
    <source>
        <dbReference type="EMBL" id="MEJ6496190.1"/>
    </source>
</evidence>
<evidence type="ECO:0000313" key="6">
    <source>
        <dbReference type="Proteomes" id="UP001377972"/>
    </source>
</evidence>
<keyword evidence="1" id="KW-1133">Transmembrane helix</keyword>
<dbReference type="STRING" id="570156.AOG27_00035"/>